<comment type="caution">
    <text evidence="1">The sequence shown here is derived from an EMBL/GenBank/DDBJ whole genome shotgun (WGS) entry which is preliminary data.</text>
</comment>
<evidence type="ECO:0000313" key="2">
    <source>
        <dbReference type="Proteomes" id="UP000792063"/>
    </source>
</evidence>
<reference evidence="1" key="2">
    <citation type="submission" date="2020-06" db="EMBL/GenBank/DDBJ databases">
        <authorList>
            <person name="Studholme D.J."/>
        </authorList>
    </citation>
    <scope>NUCLEOTIDE SEQUENCE</scope>
    <source>
        <strain evidence="1">NZFS 3630</strain>
    </source>
</reference>
<gene>
    <name evidence="1" type="ORF">JM18_009855</name>
</gene>
<evidence type="ECO:0000313" key="1">
    <source>
        <dbReference type="EMBL" id="KAG2502258.1"/>
    </source>
</evidence>
<reference evidence="1" key="1">
    <citation type="journal article" date="2015" name="Genom Data">
        <title>Genome sequences of six Phytophthora species associated with forests in New Zealand.</title>
        <authorList>
            <person name="Studholme D.J."/>
            <person name="McDougal R.L."/>
            <person name="Sambles C."/>
            <person name="Hansen E."/>
            <person name="Hardy G."/>
            <person name="Grant M."/>
            <person name="Ganley R.J."/>
            <person name="Williams N.M."/>
        </authorList>
    </citation>
    <scope>NUCLEOTIDE SEQUENCE</scope>
    <source>
        <strain evidence="1">NZFS 3630</strain>
    </source>
</reference>
<dbReference type="EMBL" id="JPWU03002027">
    <property type="protein sequence ID" value="KAG2502258.1"/>
    <property type="molecule type" value="Genomic_DNA"/>
</dbReference>
<protein>
    <submittedName>
        <fullName evidence="1">Uncharacterized protein</fullName>
    </submittedName>
</protein>
<sequence length="84" mass="9278">MDVVTTMNLTIPPQTKRELELGIENADKCITTWSIMETARSFYFPTTLGSAYFGKIPAVVSNISPDFTECFRPDVPVDDSLVGS</sequence>
<proteinExistence type="predicted"/>
<name>A0A921S729_9STRA</name>
<dbReference type="AlphaFoldDB" id="A0A921S729"/>
<accession>A0A921S729</accession>
<organism evidence="1 2">
    <name type="scientific">Phytophthora kernoviae</name>
    <dbReference type="NCBI Taxonomy" id="325452"/>
    <lineage>
        <taxon>Eukaryota</taxon>
        <taxon>Sar</taxon>
        <taxon>Stramenopiles</taxon>
        <taxon>Oomycota</taxon>
        <taxon>Peronosporomycetes</taxon>
        <taxon>Peronosporales</taxon>
        <taxon>Peronosporaceae</taxon>
        <taxon>Phytophthora</taxon>
    </lineage>
</organism>
<dbReference type="Proteomes" id="UP000792063">
    <property type="component" value="Unassembled WGS sequence"/>
</dbReference>
<feature type="non-terminal residue" evidence="1">
    <location>
        <position position="84"/>
    </location>
</feature>